<dbReference type="EMBL" id="KZ819386">
    <property type="protein sequence ID" value="PWN41866.1"/>
    <property type="molecule type" value="Genomic_DNA"/>
</dbReference>
<protein>
    <submittedName>
        <fullName evidence="1">Uncharacterized protein</fullName>
    </submittedName>
</protein>
<dbReference type="AlphaFoldDB" id="A0A316VW77"/>
<sequence length="191" mass="21157">MTHLLPQVAADVDGKSWSAEKKWLLEPRSRGKASPLATLLEFVATQCTSWQSLSPLMCSQLRIDMSPSRGSCTLHQHAIRNDGNRCRAGCFASLPHRLPLKWTVNVLEVRAARRHRYRDCCLLLSVNRGDCDRVSRCLRGCCGSQAAVCMRGRRCMGSERGLIQSQRLVMVETDKAVGSSDHSATCFSHAG</sequence>
<proteinExistence type="predicted"/>
<gene>
    <name evidence="1" type="ORF">IE81DRAFT_151707</name>
</gene>
<keyword evidence="2" id="KW-1185">Reference proteome</keyword>
<evidence type="ECO:0000313" key="1">
    <source>
        <dbReference type="EMBL" id="PWN41866.1"/>
    </source>
</evidence>
<accession>A0A316VW77</accession>
<dbReference type="GeneID" id="37032319"/>
<organism evidence="1 2">
    <name type="scientific">Ceraceosorus guamensis</name>
    <dbReference type="NCBI Taxonomy" id="1522189"/>
    <lineage>
        <taxon>Eukaryota</taxon>
        <taxon>Fungi</taxon>
        <taxon>Dikarya</taxon>
        <taxon>Basidiomycota</taxon>
        <taxon>Ustilaginomycotina</taxon>
        <taxon>Exobasidiomycetes</taxon>
        <taxon>Ceraceosorales</taxon>
        <taxon>Ceraceosoraceae</taxon>
        <taxon>Ceraceosorus</taxon>
    </lineage>
</organism>
<reference evidence="1 2" key="1">
    <citation type="journal article" date="2018" name="Mol. Biol. Evol.">
        <title>Broad Genomic Sampling Reveals a Smut Pathogenic Ancestry of the Fungal Clade Ustilaginomycotina.</title>
        <authorList>
            <person name="Kijpornyongpan T."/>
            <person name="Mondo S.J."/>
            <person name="Barry K."/>
            <person name="Sandor L."/>
            <person name="Lee J."/>
            <person name="Lipzen A."/>
            <person name="Pangilinan J."/>
            <person name="LaButti K."/>
            <person name="Hainaut M."/>
            <person name="Henrissat B."/>
            <person name="Grigoriev I.V."/>
            <person name="Spatafora J.W."/>
            <person name="Aime M.C."/>
        </authorList>
    </citation>
    <scope>NUCLEOTIDE SEQUENCE [LARGE SCALE GENOMIC DNA]</scope>
    <source>
        <strain evidence="1 2">MCA 4658</strain>
    </source>
</reference>
<evidence type="ECO:0000313" key="2">
    <source>
        <dbReference type="Proteomes" id="UP000245783"/>
    </source>
</evidence>
<dbReference type="Proteomes" id="UP000245783">
    <property type="component" value="Unassembled WGS sequence"/>
</dbReference>
<dbReference type="RefSeq" id="XP_025369026.1">
    <property type="nucleotide sequence ID" value="XM_025510449.1"/>
</dbReference>
<name>A0A316VW77_9BASI</name>
<dbReference type="InParanoid" id="A0A316VW77"/>